<organism evidence="1">
    <name type="scientific">Brassica oleracea</name>
    <name type="common">Wild cabbage</name>
    <dbReference type="NCBI Taxonomy" id="3712"/>
    <lineage>
        <taxon>Eukaryota</taxon>
        <taxon>Viridiplantae</taxon>
        <taxon>Streptophyta</taxon>
        <taxon>Embryophyta</taxon>
        <taxon>Tracheophyta</taxon>
        <taxon>Spermatophyta</taxon>
        <taxon>Magnoliopsida</taxon>
        <taxon>eudicotyledons</taxon>
        <taxon>Gunneridae</taxon>
        <taxon>Pentapetalae</taxon>
        <taxon>rosids</taxon>
        <taxon>malvids</taxon>
        <taxon>Brassicales</taxon>
        <taxon>Brassicaceae</taxon>
        <taxon>Brassiceae</taxon>
        <taxon>Brassica</taxon>
    </lineage>
</organism>
<name>A0A3P6BZ35_BRAOL</name>
<dbReference type="EMBL" id="LR031873">
    <property type="protein sequence ID" value="VDD11223.1"/>
    <property type="molecule type" value="Genomic_DNA"/>
</dbReference>
<evidence type="ECO:0008006" key="2">
    <source>
        <dbReference type="Google" id="ProtNLM"/>
    </source>
</evidence>
<dbReference type="InterPro" id="IPR035892">
    <property type="entry name" value="C2_domain_sf"/>
</dbReference>
<reference evidence="1" key="1">
    <citation type="submission" date="2018-11" db="EMBL/GenBank/DDBJ databases">
        <authorList>
            <consortium name="Genoscope - CEA"/>
            <person name="William W."/>
        </authorList>
    </citation>
    <scope>NUCLEOTIDE SEQUENCE</scope>
</reference>
<accession>A0A3P6BZ35</accession>
<dbReference type="SUPFAM" id="SSF49562">
    <property type="entry name" value="C2 domain (Calcium/lipid-binding domain, CaLB)"/>
    <property type="match status" value="1"/>
</dbReference>
<protein>
    <recommendedName>
        <fullName evidence="2">C2 domain-containing protein</fullName>
    </recommendedName>
</protein>
<evidence type="ECO:0000313" key="1">
    <source>
        <dbReference type="EMBL" id="VDD11223.1"/>
    </source>
</evidence>
<sequence length="253" mass="29768">MRLVSLSLSLYIKYKTSSQFRTHSRVQERRKKKEERMENLLGLLRIHVKRGVNLAIRDIASSDPYIVFHFGNKVKRIYFLPLCISLLVSLSESVSKQKCLLLKNLYFFEDSWFLQILILKFYSLKMKSWVGWRCSEKLKDRRFIFSGFICSKSCELMVFIDACDFLFLCKKKKLRLCSYLWSFYHVINWNIGTLLLLTPSISLLSVNINALLLIVLDSFLLHELIANIFKLCSLDTEAENPRGQTKCKPRVER</sequence>
<gene>
    <name evidence="1" type="ORF">BOLC4T26043H</name>
</gene>
<dbReference type="AlphaFoldDB" id="A0A3P6BZ35"/>
<proteinExistence type="predicted"/>